<evidence type="ECO:0000256" key="1">
    <source>
        <dbReference type="ARBA" id="ARBA00008834"/>
    </source>
</evidence>
<dbReference type="InterPro" id="IPR000743">
    <property type="entry name" value="Glyco_hydro_28"/>
</dbReference>
<comment type="similarity">
    <text evidence="1 4">Belongs to the glycosyl hydrolase 28 family.</text>
</comment>
<dbReference type="PROSITE" id="PS51257">
    <property type="entry name" value="PROKAR_LIPOPROTEIN"/>
    <property type="match status" value="1"/>
</dbReference>
<dbReference type="InterPro" id="IPR011050">
    <property type="entry name" value="Pectin_lyase_fold/virulence"/>
</dbReference>
<proteinExistence type="inferred from homology"/>
<evidence type="ECO:0000256" key="2">
    <source>
        <dbReference type="ARBA" id="ARBA00022801"/>
    </source>
</evidence>
<keyword evidence="3 4" id="KW-0326">Glycosidase</keyword>
<dbReference type="InterPro" id="IPR012334">
    <property type="entry name" value="Pectin_lyas_fold"/>
</dbReference>
<comment type="caution">
    <text evidence="5">The sequence shown here is derived from an EMBL/GenBank/DDBJ whole genome shotgun (WGS) entry which is preliminary data.</text>
</comment>
<evidence type="ECO:0008006" key="7">
    <source>
        <dbReference type="Google" id="ProtNLM"/>
    </source>
</evidence>
<protein>
    <recommendedName>
        <fullName evidence="7">Glycoside hydrolase family 28 protein</fullName>
    </recommendedName>
</protein>
<organism evidence="5 6">
    <name type="scientific">Mariniphaga sediminis</name>
    <dbReference type="NCBI Taxonomy" id="1628158"/>
    <lineage>
        <taxon>Bacteria</taxon>
        <taxon>Pseudomonadati</taxon>
        <taxon>Bacteroidota</taxon>
        <taxon>Bacteroidia</taxon>
        <taxon>Marinilabiliales</taxon>
        <taxon>Prolixibacteraceae</taxon>
        <taxon>Mariniphaga</taxon>
    </lineage>
</organism>
<keyword evidence="6" id="KW-1185">Reference proteome</keyword>
<dbReference type="SUPFAM" id="SSF51126">
    <property type="entry name" value="Pectin lyase-like"/>
    <property type="match status" value="1"/>
</dbReference>
<dbReference type="GO" id="GO:0004650">
    <property type="term" value="F:polygalacturonase activity"/>
    <property type="evidence" value="ECO:0007669"/>
    <property type="project" value="InterPro"/>
</dbReference>
<evidence type="ECO:0000256" key="3">
    <source>
        <dbReference type="ARBA" id="ARBA00023295"/>
    </source>
</evidence>
<dbReference type="OrthoDB" id="1095706at2"/>
<keyword evidence="2 4" id="KW-0378">Hydrolase</keyword>
<dbReference type="Proteomes" id="UP000266441">
    <property type="component" value="Unassembled WGS sequence"/>
</dbReference>
<evidence type="ECO:0000256" key="4">
    <source>
        <dbReference type="RuleBase" id="RU361169"/>
    </source>
</evidence>
<dbReference type="GO" id="GO:0005975">
    <property type="term" value="P:carbohydrate metabolic process"/>
    <property type="evidence" value="ECO:0007669"/>
    <property type="project" value="InterPro"/>
</dbReference>
<dbReference type="Gene3D" id="2.160.20.10">
    <property type="entry name" value="Single-stranded right-handed beta-helix, Pectin lyase-like"/>
    <property type="match status" value="1"/>
</dbReference>
<dbReference type="AlphaFoldDB" id="A0A399D1I1"/>
<gene>
    <name evidence="5" type="ORF">D1164_13120</name>
</gene>
<dbReference type="EMBL" id="QWET01000009">
    <property type="protein sequence ID" value="RIH64582.1"/>
    <property type="molecule type" value="Genomic_DNA"/>
</dbReference>
<accession>A0A399D1I1</accession>
<sequence length="435" mass="47986">MKRHILKIILGLAVAINLFVWVGCSETSKNRGNSFTEEVTPNIFKGTDTERIYQAIEAARGKSNLVRIPRQNANGTSIWLLDSAILLPSNMTILLDNCTLQLSDKCRDNMFRSDNVGEGITDPVWNHNISIIGTGEVTLKGASNPRATGDYRRLLTLDTQKELEKGNWRVSYGTDAGKEGMKQKGDWRNNMIVMAYVKNFKLKNVNILNSHAWALAFERTWYADLSDIHFYNPEMIDVNGEKMLSANKDGIDILFGCKYFRINNITGMTGDDFIALSSLDVFPDVPKTNGDINSSTVTAGCWSGEVDDTEDIVIKNIDCESVYRGVAIRGSDSAGIHNVYIQDLIFKGLGQKHEAILLGGQGYGKKSVAGKIRNVYGMNVIANGKSLLAVESPVHDCHFSNGILTNSKGEGVVYNIEKEEVKNVTADNWGATGSR</sequence>
<name>A0A399D1I1_9BACT</name>
<dbReference type="Pfam" id="PF00295">
    <property type="entry name" value="Glyco_hydro_28"/>
    <property type="match status" value="1"/>
</dbReference>
<evidence type="ECO:0000313" key="6">
    <source>
        <dbReference type="Proteomes" id="UP000266441"/>
    </source>
</evidence>
<reference evidence="5 6" key="1">
    <citation type="journal article" date="2015" name="Int. J. Syst. Evol. Microbiol.">
        <title>Mariniphaga sediminis sp. nov., isolated from coastal sediment.</title>
        <authorList>
            <person name="Wang F.Q."/>
            <person name="Shen Q.Y."/>
            <person name="Chen G.J."/>
            <person name="Du Z.J."/>
        </authorList>
    </citation>
    <scope>NUCLEOTIDE SEQUENCE [LARGE SCALE GENOMIC DNA]</scope>
    <source>
        <strain evidence="5 6">SY21</strain>
    </source>
</reference>
<evidence type="ECO:0000313" key="5">
    <source>
        <dbReference type="EMBL" id="RIH64582.1"/>
    </source>
</evidence>
<dbReference type="RefSeq" id="WP_119350454.1">
    <property type="nucleotide sequence ID" value="NZ_QWET01000009.1"/>
</dbReference>